<dbReference type="AlphaFoldDB" id="A0A077M1Y4"/>
<dbReference type="Proteomes" id="UP000035721">
    <property type="component" value="Unassembled WGS sequence"/>
</dbReference>
<dbReference type="RefSeq" id="WP_157635575.1">
    <property type="nucleotide sequence ID" value="NZ_HF570958.1"/>
</dbReference>
<comment type="caution">
    <text evidence="1">The sequence shown here is derived from an EMBL/GenBank/DDBJ whole genome shotgun (WGS) entry which is preliminary data.</text>
</comment>
<dbReference type="EMBL" id="CAJB01000180">
    <property type="protein sequence ID" value="CCH78180.1"/>
    <property type="molecule type" value="Genomic_DNA"/>
</dbReference>
<name>A0A077M1Y4_9MICO</name>
<organism evidence="1 2">
    <name type="scientific">Nostocoides japonicum T1-X7</name>
    <dbReference type="NCBI Taxonomy" id="1194083"/>
    <lineage>
        <taxon>Bacteria</taxon>
        <taxon>Bacillati</taxon>
        <taxon>Actinomycetota</taxon>
        <taxon>Actinomycetes</taxon>
        <taxon>Micrococcales</taxon>
        <taxon>Intrasporangiaceae</taxon>
        <taxon>Nostocoides</taxon>
    </lineage>
</organism>
<dbReference type="OrthoDB" id="3822678at2"/>
<keyword evidence="2" id="KW-1185">Reference proteome</keyword>
<dbReference type="STRING" id="1194083.BN12_2600011"/>
<gene>
    <name evidence="1" type="ORF">BN12_2600011</name>
</gene>
<sequence length="142" mass="14972">MSYRDLPLDMSQMPLSDPKTAADVVDLILDPGSRDAGSFALMICSADDIGVKPVVIDAIPEDLPHQELAATLRSVLDLVAATEGSVVVARGRPGTFLLTDEDRAWHESMIAVCRAAGVRLLGAYVATSSTVRALPAPLDKAS</sequence>
<evidence type="ECO:0000313" key="1">
    <source>
        <dbReference type="EMBL" id="CCH78180.1"/>
    </source>
</evidence>
<evidence type="ECO:0000313" key="2">
    <source>
        <dbReference type="Proteomes" id="UP000035721"/>
    </source>
</evidence>
<protein>
    <submittedName>
        <fullName evidence="1">Uncharacterized protein</fullName>
    </submittedName>
</protein>
<proteinExistence type="predicted"/>
<reference evidence="1 2" key="1">
    <citation type="journal article" date="2013" name="ISME J.">
        <title>A metabolic model for members of the genus Tetrasphaera involved in enhanced biological phosphorus removal.</title>
        <authorList>
            <person name="Kristiansen R."/>
            <person name="Nguyen H.T.T."/>
            <person name="Saunders A.M."/>
            <person name="Nielsen J.L."/>
            <person name="Wimmer R."/>
            <person name="Le V.Q."/>
            <person name="McIlroy S.J."/>
            <person name="Petrovski S."/>
            <person name="Seviour R.J."/>
            <person name="Calteau A."/>
            <person name="Nielsen K.L."/>
            <person name="Nielsen P.H."/>
        </authorList>
    </citation>
    <scope>NUCLEOTIDE SEQUENCE [LARGE SCALE GENOMIC DNA]</scope>
    <source>
        <strain evidence="1 2">T1-X7</strain>
    </source>
</reference>
<accession>A0A077M1Y4</accession>